<dbReference type="EMBL" id="UINC01129857">
    <property type="protein sequence ID" value="SVD10538.1"/>
    <property type="molecule type" value="Genomic_DNA"/>
</dbReference>
<gene>
    <name evidence="1" type="ORF">METZ01_LOCUS363392</name>
</gene>
<protein>
    <submittedName>
        <fullName evidence="1">Uncharacterized protein</fullName>
    </submittedName>
</protein>
<organism evidence="1">
    <name type="scientific">marine metagenome</name>
    <dbReference type="NCBI Taxonomy" id="408172"/>
    <lineage>
        <taxon>unclassified sequences</taxon>
        <taxon>metagenomes</taxon>
        <taxon>ecological metagenomes</taxon>
    </lineage>
</organism>
<dbReference type="AlphaFoldDB" id="A0A382SMY7"/>
<name>A0A382SMY7_9ZZZZ</name>
<proteinExistence type="predicted"/>
<evidence type="ECO:0000313" key="1">
    <source>
        <dbReference type="EMBL" id="SVD10538.1"/>
    </source>
</evidence>
<reference evidence="1" key="1">
    <citation type="submission" date="2018-05" db="EMBL/GenBank/DDBJ databases">
        <authorList>
            <person name="Lanie J.A."/>
            <person name="Ng W.-L."/>
            <person name="Kazmierczak K.M."/>
            <person name="Andrzejewski T.M."/>
            <person name="Davidsen T.M."/>
            <person name="Wayne K.J."/>
            <person name="Tettelin H."/>
            <person name="Glass J.I."/>
            <person name="Rusch D."/>
            <person name="Podicherti R."/>
            <person name="Tsui H.-C.T."/>
            <person name="Winkler M.E."/>
        </authorList>
    </citation>
    <scope>NUCLEOTIDE SEQUENCE</scope>
</reference>
<accession>A0A382SMY7</accession>
<sequence length="131" mass="15362">MKKIIKKSLCFLIPAFIIVSCNNYGTFLEFNGGELYYTSKITEREAYKLGEYLVDSEFFDGERKTVQIDRIGDTYEFRMVIKKGLEQDEEVIELMKYFTKLLSQDVFNGYSVDMHLCDEYLNTIRVVVSLN</sequence>
<dbReference type="PROSITE" id="PS51257">
    <property type="entry name" value="PROKAR_LIPOPROTEIN"/>
    <property type="match status" value="1"/>
</dbReference>